<reference evidence="2" key="1">
    <citation type="submission" date="2023-06" db="EMBL/GenBank/DDBJ databases">
        <title>Phylogenetic Diversity of Rhizobium strains.</title>
        <authorList>
            <person name="Moura F.T."/>
            <person name="Helene L.C.F."/>
            <person name="Hungria M."/>
        </authorList>
    </citation>
    <scope>NUCLEOTIDE SEQUENCE</scope>
    <source>
        <strain evidence="2">CCGE526</strain>
    </source>
</reference>
<keyword evidence="3" id="KW-1185">Reference proteome</keyword>
<proteinExistence type="predicted"/>
<dbReference type="EMBL" id="JARFYM010000020">
    <property type="protein sequence ID" value="MDL2401568.1"/>
    <property type="molecule type" value="Genomic_DNA"/>
</dbReference>
<evidence type="ECO:0000313" key="2">
    <source>
        <dbReference type="EMBL" id="MDL2401568.1"/>
    </source>
</evidence>
<dbReference type="Proteomes" id="UP001172645">
    <property type="component" value="Unassembled WGS sequence"/>
</dbReference>
<evidence type="ECO:0000313" key="3">
    <source>
        <dbReference type="Proteomes" id="UP001172645"/>
    </source>
</evidence>
<feature type="region of interest" description="Disordered" evidence="1">
    <location>
        <begin position="1"/>
        <end position="30"/>
    </location>
</feature>
<organism evidence="2 3">
    <name type="scientific">Rhizobium mayense</name>
    <dbReference type="NCBI Taxonomy" id="1312184"/>
    <lineage>
        <taxon>Bacteria</taxon>
        <taxon>Pseudomonadati</taxon>
        <taxon>Pseudomonadota</taxon>
        <taxon>Alphaproteobacteria</taxon>
        <taxon>Hyphomicrobiales</taxon>
        <taxon>Rhizobiaceae</taxon>
        <taxon>Rhizobium/Agrobacterium group</taxon>
        <taxon>Rhizobium</taxon>
    </lineage>
</organism>
<gene>
    <name evidence="2" type="ORF">PY649_21905</name>
</gene>
<name>A0ABT7K0R9_9HYPH</name>
<evidence type="ECO:0000256" key="1">
    <source>
        <dbReference type="SAM" id="MobiDB-lite"/>
    </source>
</evidence>
<protein>
    <submittedName>
        <fullName evidence="2">Uncharacterized protein</fullName>
    </submittedName>
</protein>
<accession>A0ABT7K0R9</accession>
<dbReference type="RefSeq" id="WP_285870799.1">
    <property type="nucleotide sequence ID" value="NZ_JARFYM010000020.1"/>
</dbReference>
<comment type="caution">
    <text evidence="2">The sequence shown here is derived from an EMBL/GenBank/DDBJ whole genome shotgun (WGS) entry which is preliminary data.</text>
</comment>
<sequence>MYTHCGRANPDRNNIAGIGRPSDKPGSTPGFPAVKLVHRRCTMTLDLKAAQAASDRYEQRQDLIDRVEEGLMAPETAEQEALQLGLSPLARDADRSKFPVSSLPAWSPLMALAWILWRDYEIVTDFYDEYRAECLYWKKVEPKQTMPPTPTALLPPTKHFLRPLPTATFNNLKLRMDRETRNARHSFVPDIATAQAILSSKLYEGKIAANGIRATTEDYERIEPEAWAILEFEKTLRNGKFVQAHRPGEAYYTKVYLSREHIEREWAAQMTVPVQAQETPGAPLSQRPAGKQQVRDAFHAASHFFRSRGFLMWSKDEAETDLPKLLNASRNHIREVFAEDDFKKLFSGGRGKRGPVNQNRNNELAEFRQFFASANMRK</sequence>